<reference evidence="2 3" key="1">
    <citation type="submission" date="2016-03" db="EMBL/GenBank/DDBJ databases">
        <title>Cyphomyrmex costatus WGS genome.</title>
        <authorList>
            <person name="Nygaard S."/>
            <person name="Hu H."/>
            <person name="Boomsma J."/>
            <person name="Zhang G."/>
        </authorList>
    </citation>
    <scope>NUCLEOTIDE SEQUENCE [LARGE SCALE GENOMIC DNA]</scope>
    <source>
        <strain evidence="2">MS0001</strain>
        <tissue evidence="2">Whole body</tissue>
    </source>
</reference>
<evidence type="ECO:0000256" key="1">
    <source>
        <dbReference type="SAM" id="Coils"/>
    </source>
</evidence>
<proteinExistence type="predicted"/>
<dbReference type="STRING" id="456900.A0A151IB16"/>
<accession>A0A151IB16</accession>
<protein>
    <recommendedName>
        <fullName evidence="4">Retrotransposon gag domain-containing protein</fullName>
    </recommendedName>
</protein>
<organism evidence="2 3">
    <name type="scientific">Cyphomyrmex costatus</name>
    <dbReference type="NCBI Taxonomy" id="456900"/>
    <lineage>
        <taxon>Eukaryota</taxon>
        <taxon>Metazoa</taxon>
        <taxon>Ecdysozoa</taxon>
        <taxon>Arthropoda</taxon>
        <taxon>Hexapoda</taxon>
        <taxon>Insecta</taxon>
        <taxon>Pterygota</taxon>
        <taxon>Neoptera</taxon>
        <taxon>Endopterygota</taxon>
        <taxon>Hymenoptera</taxon>
        <taxon>Apocrita</taxon>
        <taxon>Aculeata</taxon>
        <taxon>Formicoidea</taxon>
        <taxon>Formicidae</taxon>
        <taxon>Myrmicinae</taxon>
        <taxon>Cyphomyrmex</taxon>
    </lineage>
</organism>
<sequence>MSDGEREHRNATRYRQGQNENEQFALQIARDALQTILNNINTTLRLDFSQSDDDTNSPTLSNVTFERGYPYNIHDYSLLALNQNTTMSRDNNADMSNGPINATLGVLPETIDDEIQQLREAYDRHNIIIGGPPRTSVNNTASDNLTLQELLREIRELRVQMNNQGRTGPVHVIGHGRTSQGLPAIDLTNIHTSHDVRRQPGTTINFLTLKEARNMIPEIDGASRNRVREFINASSYAIKNIHPADESTLLEAILCTKFRGKAMMDFHARDIANYEQLKRDLENEYLGKRSTAHLHLEFNSLKQKPAENAQTFGHHVENLAMELYESMEEGKDHTPEQQRAILENIKEQALYNF</sequence>
<feature type="coiled-coil region" evidence="1">
    <location>
        <begin position="264"/>
        <end position="291"/>
    </location>
</feature>
<evidence type="ECO:0000313" key="2">
    <source>
        <dbReference type="EMBL" id="KYM96832.1"/>
    </source>
</evidence>
<dbReference type="Proteomes" id="UP000078542">
    <property type="component" value="Unassembled WGS sequence"/>
</dbReference>
<dbReference type="EMBL" id="KQ978142">
    <property type="protein sequence ID" value="KYM96832.1"/>
    <property type="molecule type" value="Genomic_DNA"/>
</dbReference>
<keyword evidence="3" id="KW-1185">Reference proteome</keyword>
<evidence type="ECO:0008006" key="4">
    <source>
        <dbReference type="Google" id="ProtNLM"/>
    </source>
</evidence>
<evidence type="ECO:0000313" key="3">
    <source>
        <dbReference type="Proteomes" id="UP000078542"/>
    </source>
</evidence>
<dbReference type="AlphaFoldDB" id="A0A151IB16"/>
<name>A0A151IB16_9HYME</name>
<keyword evidence="1" id="KW-0175">Coiled coil</keyword>
<gene>
    <name evidence="2" type="ORF">ALC62_12501</name>
</gene>